<keyword evidence="2" id="KW-1185">Reference proteome</keyword>
<organism evidence="1 2">
    <name type="scientific">Vigna mungo</name>
    <name type="common">Black gram</name>
    <name type="synonym">Phaseolus mungo</name>
    <dbReference type="NCBI Taxonomy" id="3915"/>
    <lineage>
        <taxon>Eukaryota</taxon>
        <taxon>Viridiplantae</taxon>
        <taxon>Streptophyta</taxon>
        <taxon>Embryophyta</taxon>
        <taxon>Tracheophyta</taxon>
        <taxon>Spermatophyta</taxon>
        <taxon>Magnoliopsida</taxon>
        <taxon>eudicotyledons</taxon>
        <taxon>Gunneridae</taxon>
        <taxon>Pentapetalae</taxon>
        <taxon>rosids</taxon>
        <taxon>fabids</taxon>
        <taxon>Fabales</taxon>
        <taxon>Fabaceae</taxon>
        <taxon>Papilionoideae</taxon>
        <taxon>50 kb inversion clade</taxon>
        <taxon>NPAAA clade</taxon>
        <taxon>indigoferoid/millettioid clade</taxon>
        <taxon>Phaseoleae</taxon>
        <taxon>Vigna</taxon>
    </lineage>
</organism>
<dbReference type="EMBL" id="CP144698">
    <property type="protein sequence ID" value="WVZ17860.1"/>
    <property type="molecule type" value="Genomic_DNA"/>
</dbReference>
<gene>
    <name evidence="1" type="ORF">V8G54_010842</name>
</gene>
<evidence type="ECO:0000313" key="1">
    <source>
        <dbReference type="EMBL" id="WVZ17860.1"/>
    </source>
</evidence>
<proteinExistence type="predicted"/>
<reference evidence="1 2" key="1">
    <citation type="journal article" date="2023" name="Life. Sci Alliance">
        <title>Evolutionary insights into 3D genome organization and epigenetic landscape of Vigna mungo.</title>
        <authorList>
            <person name="Junaid A."/>
            <person name="Singh B."/>
            <person name="Bhatia S."/>
        </authorList>
    </citation>
    <scope>NUCLEOTIDE SEQUENCE [LARGE SCALE GENOMIC DNA]</scope>
    <source>
        <strain evidence="1">Urdbean</strain>
    </source>
</reference>
<dbReference type="AlphaFoldDB" id="A0AAQ3NYR3"/>
<evidence type="ECO:0000313" key="2">
    <source>
        <dbReference type="Proteomes" id="UP001374535"/>
    </source>
</evidence>
<name>A0AAQ3NYR3_VIGMU</name>
<accession>A0AAQ3NYR3</accession>
<dbReference type="Proteomes" id="UP001374535">
    <property type="component" value="Chromosome 3"/>
</dbReference>
<sequence length="101" mass="11418">MLISTPFPPNKAKFSCLSTLQHKMLPPEHTFHVFGESIQEDSVEESASSMDLMLAFPLVVHVSRVQYLESNSEFCFPNKCKPTMLFSSERTSRPLPSEIVV</sequence>
<protein>
    <submittedName>
        <fullName evidence="1">Uncharacterized protein</fullName>
    </submittedName>
</protein>